<dbReference type="PROSITE" id="PS51118">
    <property type="entry name" value="HTH_HXLR"/>
    <property type="match status" value="1"/>
</dbReference>
<dbReference type="Gene3D" id="1.10.10.10">
    <property type="entry name" value="Winged helix-like DNA-binding domain superfamily/Winged helix DNA-binding domain"/>
    <property type="match status" value="1"/>
</dbReference>
<keyword evidence="2" id="KW-0238">DNA-binding</keyword>
<dbReference type="InterPro" id="IPR036390">
    <property type="entry name" value="WH_DNA-bd_sf"/>
</dbReference>
<keyword evidence="6" id="KW-1185">Reference proteome</keyword>
<evidence type="ECO:0000313" key="6">
    <source>
        <dbReference type="Proteomes" id="UP001061862"/>
    </source>
</evidence>
<organism evidence="5 6">
    <name type="scientific">Devosia neptuniae</name>
    <dbReference type="NCBI Taxonomy" id="191302"/>
    <lineage>
        <taxon>Bacteria</taxon>
        <taxon>Pseudomonadati</taxon>
        <taxon>Pseudomonadota</taxon>
        <taxon>Alphaproteobacteria</taxon>
        <taxon>Hyphomicrobiales</taxon>
        <taxon>Devosiaceae</taxon>
        <taxon>Devosia</taxon>
    </lineage>
</organism>
<sequence>MLHEPGHQPAAAPAEPGMPPQDCPLDAAIVALAGKWKLSLLRTLFLAGPHRYNQLLKAVPGINPKELTRNLRELEYAGLVLRVSADASAAYSLTELGFTLRPAFQALGEFGSRYRQSRQPVAKAG</sequence>
<dbReference type="InterPro" id="IPR002577">
    <property type="entry name" value="HTH_HxlR"/>
</dbReference>
<evidence type="ECO:0000313" key="5">
    <source>
        <dbReference type="EMBL" id="UXN69615.1"/>
    </source>
</evidence>
<protein>
    <submittedName>
        <fullName evidence="5">Helix-turn-helix transcriptional regulator</fullName>
    </submittedName>
</protein>
<evidence type="ECO:0000256" key="1">
    <source>
        <dbReference type="ARBA" id="ARBA00023015"/>
    </source>
</evidence>
<proteinExistence type="predicted"/>
<evidence type="ECO:0000256" key="2">
    <source>
        <dbReference type="ARBA" id="ARBA00023125"/>
    </source>
</evidence>
<reference evidence="5 6" key="1">
    <citation type="submission" date="2022-09" db="EMBL/GenBank/DDBJ databases">
        <title>Interaction between co-microsymbionts with complementary sets of symbiotic genes in legume-rhizobium systems.</title>
        <authorList>
            <person name="Safronova V."/>
            <person name="Sazanova A."/>
            <person name="Afonin A."/>
            <person name="Chirak E."/>
        </authorList>
    </citation>
    <scope>NUCLEOTIDE SEQUENCE [LARGE SCALE GENOMIC DNA]</scope>
    <source>
        <strain evidence="5 6">A18/4-1</strain>
    </source>
</reference>
<evidence type="ECO:0000259" key="4">
    <source>
        <dbReference type="PROSITE" id="PS51118"/>
    </source>
</evidence>
<dbReference type="PANTHER" id="PTHR33204">
    <property type="entry name" value="TRANSCRIPTIONAL REGULATOR, MARR FAMILY"/>
    <property type="match status" value="1"/>
</dbReference>
<keyword evidence="3" id="KW-0804">Transcription</keyword>
<dbReference type="EMBL" id="CP104965">
    <property type="protein sequence ID" value="UXN69615.1"/>
    <property type="molecule type" value="Genomic_DNA"/>
</dbReference>
<accession>A0ABY6CBL3</accession>
<dbReference type="Pfam" id="PF01638">
    <property type="entry name" value="HxlR"/>
    <property type="match status" value="1"/>
</dbReference>
<evidence type="ECO:0000256" key="3">
    <source>
        <dbReference type="ARBA" id="ARBA00023163"/>
    </source>
</evidence>
<keyword evidence="1" id="KW-0805">Transcription regulation</keyword>
<dbReference type="InterPro" id="IPR036388">
    <property type="entry name" value="WH-like_DNA-bd_sf"/>
</dbReference>
<dbReference type="Proteomes" id="UP001061862">
    <property type="component" value="Chromosome"/>
</dbReference>
<feature type="domain" description="HTH hxlR-type" evidence="4">
    <location>
        <begin position="23"/>
        <end position="119"/>
    </location>
</feature>
<dbReference type="SUPFAM" id="SSF46785">
    <property type="entry name" value="Winged helix' DNA-binding domain"/>
    <property type="match status" value="1"/>
</dbReference>
<name>A0ABY6CBL3_9HYPH</name>
<dbReference type="RefSeq" id="WP_262168182.1">
    <property type="nucleotide sequence ID" value="NZ_CP104965.1"/>
</dbReference>
<gene>
    <name evidence="5" type="ORF">N8A98_20725</name>
</gene>